<evidence type="ECO:0000259" key="3">
    <source>
        <dbReference type="PROSITE" id="PS50280"/>
    </source>
</evidence>
<dbReference type="InParanoid" id="A0A409VLT5"/>
<dbReference type="InterPro" id="IPR001214">
    <property type="entry name" value="SET_dom"/>
</dbReference>
<dbReference type="GO" id="GO:0046976">
    <property type="term" value="F:histone H3K27 methyltransferase activity"/>
    <property type="evidence" value="ECO:0007669"/>
    <property type="project" value="TreeGrafter"/>
</dbReference>
<dbReference type="STRING" id="181874.A0A409VLT5"/>
<evidence type="ECO:0000313" key="4">
    <source>
        <dbReference type="EMBL" id="PPQ67234.1"/>
    </source>
</evidence>
<reference evidence="4 5" key="1">
    <citation type="journal article" date="2018" name="Evol. Lett.">
        <title>Horizontal gene cluster transfer increased hallucinogenic mushroom diversity.</title>
        <authorList>
            <person name="Reynolds H.T."/>
            <person name="Vijayakumar V."/>
            <person name="Gluck-Thaler E."/>
            <person name="Korotkin H.B."/>
            <person name="Matheny P.B."/>
            <person name="Slot J.C."/>
        </authorList>
    </citation>
    <scope>NUCLEOTIDE SEQUENCE [LARGE SCALE GENOMIC DNA]</scope>
    <source>
        <strain evidence="4 5">2629</strain>
    </source>
</reference>
<feature type="domain" description="SET" evidence="3">
    <location>
        <begin position="134"/>
        <end position="248"/>
    </location>
</feature>
<keyword evidence="1" id="KW-0805">Transcription regulation</keyword>
<dbReference type="GO" id="GO:0003682">
    <property type="term" value="F:chromatin binding"/>
    <property type="evidence" value="ECO:0007669"/>
    <property type="project" value="TreeGrafter"/>
</dbReference>
<dbReference type="Proteomes" id="UP000284842">
    <property type="component" value="Unassembled WGS sequence"/>
</dbReference>
<dbReference type="OrthoDB" id="6141102at2759"/>
<dbReference type="InterPro" id="IPR046341">
    <property type="entry name" value="SET_dom_sf"/>
</dbReference>
<evidence type="ECO:0000256" key="1">
    <source>
        <dbReference type="ARBA" id="ARBA00023015"/>
    </source>
</evidence>
<dbReference type="Gene3D" id="2.170.270.10">
    <property type="entry name" value="SET domain"/>
    <property type="match status" value="1"/>
</dbReference>
<accession>A0A409VLT5</accession>
<evidence type="ECO:0000313" key="5">
    <source>
        <dbReference type="Proteomes" id="UP000284842"/>
    </source>
</evidence>
<dbReference type="SUPFAM" id="SSF82199">
    <property type="entry name" value="SET domain"/>
    <property type="match status" value="1"/>
</dbReference>
<gene>
    <name evidence="4" type="ORF">CVT24_011553</name>
</gene>
<dbReference type="PANTHER" id="PTHR45747">
    <property type="entry name" value="HISTONE-LYSINE N-METHYLTRANSFERASE E(Z)"/>
    <property type="match status" value="1"/>
</dbReference>
<evidence type="ECO:0000256" key="2">
    <source>
        <dbReference type="ARBA" id="ARBA00023163"/>
    </source>
</evidence>
<dbReference type="EMBL" id="NHTK01006026">
    <property type="protein sequence ID" value="PPQ67234.1"/>
    <property type="molecule type" value="Genomic_DNA"/>
</dbReference>
<keyword evidence="5" id="KW-1185">Reference proteome</keyword>
<dbReference type="PROSITE" id="PS50280">
    <property type="entry name" value="SET"/>
    <property type="match status" value="1"/>
</dbReference>
<dbReference type="GO" id="GO:0035098">
    <property type="term" value="C:ESC/E(Z) complex"/>
    <property type="evidence" value="ECO:0007669"/>
    <property type="project" value="TreeGrafter"/>
</dbReference>
<dbReference type="SMART" id="SM00317">
    <property type="entry name" value="SET"/>
    <property type="match status" value="1"/>
</dbReference>
<dbReference type="InterPro" id="IPR045318">
    <property type="entry name" value="EZH1/2-like"/>
</dbReference>
<organism evidence="4 5">
    <name type="scientific">Panaeolus cyanescens</name>
    <dbReference type="NCBI Taxonomy" id="181874"/>
    <lineage>
        <taxon>Eukaryota</taxon>
        <taxon>Fungi</taxon>
        <taxon>Dikarya</taxon>
        <taxon>Basidiomycota</taxon>
        <taxon>Agaricomycotina</taxon>
        <taxon>Agaricomycetes</taxon>
        <taxon>Agaricomycetidae</taxon>
        <taxon>Agaricales</taxon>
        <taxon>Agaricineae</taxon>
        <taxon>Galeropsidaceae</taxon>
        <taxon>Panaeolus</taxon>
    </lineage>
</organism>
<dbReference type="GO" id="GO:0031507">
    <property type="term" value="P:heterochromatin formation"/>
    <property type="evidence" value="ECO:0007669"/>
    <property type="project" value="TreeGrafter"/>
</dbReference>
<sequence>MPPPVPIPPTVPHEKLTDLIPKPCGIDCILNPPSGLPGIWTDDDHELLSMILETSPDAPSCDIAPILKKTCRDVHKNRQYFFQDSKKHGAFPKSSKRVVDMNLVPILALAAVRQIAHALTTKLDVGALVDAVINTTEVKQSKYGLGLFILEPCKSRQLITEYVGEVVFEPTVRSRGPRAFHVGRCYVFGLAADTCLDSAQAGNEARFINHSAMPNCESRLMLVNGQHRIGIYASRPIQSGEELFINYGSEFPIEGASQQPSGLLQTKLANVNDTLNIQSHLDGESATIVGVPEPMAVDYDHLSDATYRPSIID</sequence>
<dbReference type="PANTHER" id="PTHR45747:SF4">
    <property type="entry name" value="HISTONE-LYSINE N-METHYLTRANSFERASE E(Z)"/>
    <property type="match status" value="1"/>
</dbReference>
<dbReference type="Pfam" id="PF00856">
    <property type="entry name" value="SET"/>
    <property type="match status" value="1"/>
</dbReference>
<dbReference type="AlphaFoldDB" id="A0A409VLT5"/>
<protein>
    <recommendedName>
        <fullName evidence="3">SET domain-containing protein</fullName>
    </recommendedName>
</protein>
<name>A0A409VLT5_9AGAR</name>
<proteinExistence type="predicted"/>
<keyword evidence="2" id="KW-0804">Transcription</keyword>
<comment type="caution">
    <text evidence="4">The sequence shown here is derived from an EMBL/GenBank/DDBJ whole genome shotgun (WGS) entry which is preliminary data.</text>
</comment>